<name>A0AAV0L7P3_9ROSI</name>
<protein>
    <submittedName>
        <fullName evidence="1">Uncharacterized protein</fullName>
    </submittedName>
</protein>
<dbReference type="Proteomes" id="UP001154282">
    <property type="component" value="Unassembled WGS sequence"/>
</dbReference>
<proteinExistence type="predicted"/>
<organism evidence="1 2">
    <name type="scientific">Linum tenue</name>
    <dbReference type="NCBI Taxonomy" id="586396"/>
    <lineage>
        <taxon>Eukaryota</taxon>
        <taxon>Viridiplantae</taxon>
        <taxon>Streptophyta</taxon>
        <taxon>Embryophyta</taxon>
        <taxon>Tracheophyta</taxon>
        <taxon>Spermatophyta</taxon>
        <taxon>Magnoliopsida</taxon>
        <taxon>eudicotyledons</taxon>
        <taxon>Gunneridae</taxon>
        <taxon>Pentapetalae</taxon>
        <taxon>rosids</taxon>
        <taxon>fabids</taxon>
        <taxon>Malpighiales</taxon>
        <taxon>Linaceae</taxon>
        <taxon>Linum</taxon>
    </lineage>
</organism>
<comment type="caution">
    <text evidence="1">The sequence shown here is derived from an EMBL/GenBank/DDBJ whole genome shotgun (WGS) entry which is preliminary data.</text>
</comment>
<evidence type="ECO:0000313" key="1">
    <source>
        <dbReference type="EMBL" id="CAI0429784.1"/>
    </source>
</evidence>
<sequence length="87" mass="9560">LFDKSTRGQPKPFGSLAIAAVFSRRLSLPASRHRCPLPASRRQLYSSPSQCISSPGAPNVKFYRSLDISKGLGVEEGWSRISGWNLI</sequence>
<dbReference type="AlphaFoldDB" id="A0AAV0L7P3"/>
<feature type="non-terminal residue" evidence="1">
    <location>
        <position position="1"/>
    </location>
</feature>
<keyword evidence="2" id="KW-1185">Reference proteome</keyword>
<accession>A0AAV0L7P3</accession>
<dbReference type="EMBL" id="CAMGYJ010000006">
    <property type="protein sequence ID" value="CAI0429784.1"/>
    <property type="molecule type" value="Genomic_DNA"/>
</dbReference>
<reference evidence="1" key="1">
    <citation type="submission" date="2022-08" db="EMBL/GenBank/DDBJ databases">
        <authorList>
            <person name="Gutierrez-Valencia J."/>
        </authorList>
    </citation>
    <scope>NUCLEOTIDE SEQUENCE</scope>
</reference>
<evidence type="ECO:0000313" key="2">
    <source>
        <dbReference type="Proteomes" id="UP001154282"/>
    </source>
</evidence>
<gene>
    <name evidence="1" type="ORF">LITE_LOCUS22305</name>
</gene>